<reference evidence="2 3" key="1">
    <citation type="journal article" date="2023" name="Life. Sci Alliance">
        <title>Evolutionary insights into 3D genome organization and epigenetic landscape of Vigna mungo.</title>
        <authorList>
            <person name="Junaid A."/>
            <person name="Singh B."/>
            <person name="Bhatia S."/>
        </authorList>
    </citation>
    <scope>NUCLEOTIDE SEQUENCE [LARGE SCALE GENOMIC DNA]</scope>
    <source>
        <strain evidence="2">Urdbean</strain>
    </source>
</reference>
<dbReference type="AlphaFoldDB" id="A0AAQ3N2L7"/>
<protein>
    <submittedName>
        <fullName evidence="2">Uncharacterized protein</fullName>
    </submittedName>
</protein>
<dbReference type="EMBL" id="CP144694">
    <property type="protein sequence ID" value="WVZ02325.1"/>
    <property type="molecule type" value="Genomic_DNA"/>
</dbReference>
<name>A0AAQ3N2L7_VIGMU</name>
<feature type="compositionally biased region" description="Polar residues" evidence="1">
    <location>
        <begin position="1"/>
        <end position="11"/>
    </location>
</feature>
<evidence type="ECO:0000256" key="1">
    <source>
        <dbReference type="SAM" id="MobiDB-lite"/>
    </source>
</evidence>
<feature type="compositionally biased region" description="Low complexity" evidence="1">
    <location>
        <begin position="12"/>
        <end position="25"/>
    </location>
</feature>
<keyword evidence="3" id="KW-1185">Reference proteome</keyword>
<proteinExistence type="predicted"/>
<dbReference type="Proteomes" id="UP001374535">
    <property type="component" value="Chromosome 7"/>
</dbReference>
<evidence type="ECO:0000313" key="3">
    <source>
        <dbReference type="Proteomes" id="UP001374535"/>
    </source>
</evidence>
<sequence length="239" mass="27072">MFSSLRFFSTNSPAAPAPSAQQPQPHRTTAAQTEKSWKVRVAERLEEEVSKLWWGGGVNTKRNLSVCFETVKEGGYCRLLHYNTTTYTSLIPKEDYHRNRTLPPENMAAAVTDMVRRHTLSQILVDLVKFAVGSAIDGSRKIIPGRKQVDKMVPEGLINIPLPTPVNTKKHLDLKVANDLHYETKTEEVKEDMNSIKQQYKTSTKRADQSQIPNKSDDGLKEINLVQGKGRRVFIRSRL</sequence>
<feature type="region of interest" description="Disordered" evidence="1">
    <location>
        <begin position="1"/>
        <end position="35"/>
    </location>
</feature>
<gene>
    <name evidence="2" type="ORF">V8G54_023131</name>
</gene>
<organism evidence="2 3">
    <name type="scientific">Vigna mungo</name>
    <name type="common">Black gram</name>
    <name type="synonym">Phaseolus mungo</name>
    <dbReference type="NCBI Taxonomy" id="3915"/>
    <lineage>
        <taxon>Eukaryota</taxon>
        <taxon>Viridiplantae</taxon>
        <taxon>Streptophyta</taxon>
        <taxon>Embryophyta</taxon>
        <taxon>Tracheophyta</taxon>
        <taxon>Spermatophyta</taxon>
        <taxon>Magnoliopsida</taxon>
        <taxon>eudicotyledons</taxon>
        <taxon>Gunneridae</taxon>
        <taxon>Pentapetalae</taxon>
        <taxon>rosids</taxon>
        <taxon>fabids</taxon>
        <taxon>Fabales</taxon>
        <taxon>Fabaceae</taxon>
        <taxon>Papilionoideae</taxon>
        <taxon>50 kb inversion clade</taxon>
        <taxon>NPAAA clade</taxon>
        <taxon>indigoferoid/millettioid clade</taxon>
        <taxon>Phaseoleae</taxon>
        <taxon>Vigna</taxon>
    </lineage>
</organism>
<accession>A0AAQ3N2L7</accession>
<evidence type="ECO:0000313" key="2">
    <source>
        <dbReference type="EMBL" id="WVZ02325.1"/>
    </source>
</evidence>